<proteinExistence type="predicted"/>
<dbReference type="GO" id="GO:0009245">
    <property type="term" value="P:lipid A biosynthetic process"/>
    <property type="evidence" value="ECO:0007669"/>
    <property type="project" value="TreeGrafter"/>
</dbReference>
<protein>
    <submittedName>
        <fullName evidence="4">Metallophosphoesterase</fullName>
    </submittedName>
</protein>
<evidence type="ECO:0000259" key="3">
    <source>
        <dbReference type="Pfam" id="PF00149"/>
    </source>
</evidence>
<dbReference type="GO" id="GO:0016020">
    <property type="term" value="C:membrane"/>
    <property type="evidence" value="ECO:0007669"/>
    <property type="project" value="GOC"/>
</dbReference>
<evidence type="ECO:0000313" key="5">
    <source>
        <dbReference type="Proteomes" id="UP000218765"/>
    </source>
</evidence>
<gene>
    <name evidence="4" type="ORF">FOKN1_1428</name>
</gene>
<name>A0A1Z4VQR9_9GAMM</name>
<keyword evidence="1" id="KW-0479">Metal-binding</keyword>
<keyword evidence="2" id="KW-0378">Hydrolase</keyword>
<evidence type="ECO:0000313" key="4">
    <source>
        <dbReference type="EMBL" id="BAZ93825.1"/>
    </source>
</evidence>
<dbReference type="InterPro" id="IPR029052">
    <property type="entry name" value="Metallo-depent_PP-like"/>
</dbReference>
<dbReference type="SUPFAM" id="SSF56300">
    <property type="entry name" value="Metallo-dependent phosphatases"/>
    <property type="match status" value="1"/>
</dbReference>
<dbReference type="PANTHER" id="PTHR31302">
    <property type="entry name" value="TRANSMEMBRANE PROTEIN WITH METALLOPHOSPHOESTERASE DOMAIN-RELATED"/>
    <property type="match status" value="1"/>
</dbReference>
<dbReference type="AlphaFoldDB" id="A0A1Z4VQR9"/>
<feature type="domain" description="Calcineurin-like phosphoesterase" evidence="3">
    <location>
        <begin position="98"/>
        <end position="257"/>
    </location>
</feature>
<keyword evidence="5" id="KW-1185">Reference proteome</keyword>
<dbReference type="Proteomes" id="UP000218765">
    <property type="component" value="Chromosome"/>
</dbReference>
<evidence type="ECO:0000256" key="1">
    <source>
        <dbReference type="ARBA" id="ARBA00022723"/>
    </source>
</evidence>
<accession>A0A1Z4VQR9</accession>
<dbReference type="EMBL" id="AP018052">
    <property type="protein sequence ID" value="BAZ93825.1"/>
    <property type="molecule type" value="Genomic_DNA"/>
</dbReference>
<organism evidence="4 5">
    <name type="scientific">Thiohalobacter thiocyanaticus</name>
    <dbReference type="NCBI Taxonomy" id="585455"/>
    <lineage>
        <taxon>Bacteria</taxon>
        <taxon>Pseudomonadati</taxon>
        <taxon>Pseudomonadota</taxon>
        <taxon>Gammaproteobacteria</taxon>
        <taxon>Thiohalobacterales</taxon>
        <taxon>Thiohalobacteraceae</taxon>
        <taxon>Thiohalobacter</taxon>
    </lineage>
</organism>
<reference evidence="4 5" key="1">
    <citation type="submission" date="2017-05" db="EMBL/GenBank/DDBJ databases">
        <title>Thiocyanate degradation by Thiohalobacter thiocyanaticus FOKN1.</title>
        <authorList>
            <person name="Oshiki M."/>
            <person name="Fukushima T."/>
            <person name="Kawano S."/>
            <person name="Nakagawa J."/>
        </authorList>
    </citation>
    <scope>NUCLEOTIDE SEQUENCE [LARGE SCALE GENOMIC DNA]</scope>
    <source>
        <strain evidence="4 5">FOKN1</strain>
    </source>
</reference>
<dbReference type="Gene3D" id="3.60.21.10">
    <property type="match status" value="1"/>
</dbReference>
<dbReference type="RefSeq" id="WP_197703024.1">
    <property type="nucleotide sequence ID" value="NZ_AP018052.1"/>
</dbReference>
<evidence type="ECO:0000256" key="2">
    <source>
        <dbReference type="ARBA" id="ARBA00022801"/>
    </source>
</evidence>
<dbReference type="KEGG" id="ttc:FOKN1_1428"/>
<dbReference type="PANTHER" id="PTHR31302:SF31">
    <property type="entry name" value="PHOSPHODIESTERASE YAEI"/>
    <property type="match status" value="1"/>
</dbReference>
<dbReference type="InterPro" id="IPR004843">
    <property type="entry name" value="Calcineurin-like_PHP"/>
</dbReference>
<dbReference type="GO" id="GO:0046872">
    <property type="term" value="F:metal ion binding"/>
    <property type="evidence" value="ECO:0007669"/>
    <property type="project" value="UniProtKB-KW"/>
</dbReference>
<dbReference type="GO" id="GO:0008758">
    <property type="term" value="F:UDP-2,3-diacylglucosamine hydrolase activity"/>
    <property type="evidence" value="ECO:0007669"/>
    <property type="project" value="TreeGrafter"/>
</dbReference>
<dbReference type="Pfam" id="PF00149">
    <property type="entry name" value="Metallophos"/>
    <property type="match status" value="1"/>
</dbReference>
<dbReference type="InterPro" id="IPR051158">
    <property type="entry name" value="Metallophosphoesterase_sf"/>
</dbReference>
<sequence>MRGSPFRSDPALTRQLIERLGRVHARQRLGLEQDYEARVFGQGRNFFHLENWYSVHGLIRLLLRASLLHGRGRRNARRIRVRHNRVAIPHLPPVCAGLRLLHISDLHLDMAEDMPAVLSETVRELDYDLCVLTGDFRARTHGPCEAALHGLERLRTHLASPVYAILGNHDSIRMVPGIEALDIHLLLNESVRFARGDDGIYLVGVDDPHYYRADNLEKAVGGVPDEAVTILLAHSPELYRQASCLGFDLMLCGHTHGGQICLPGGRPILCNARAPRALCRGAWRYNGMQGYTSAGSGACIVDVRLNCPPEVTLHTLMPAQVGSSALEG</sequence>